<dbReference type="InterPro" id="IPR025406">
    <property type="entry name" value="DUF4132"/>
</dbReference>
<gene>
    <name evidence="2" type="ORF">ACFQ07_33165</name>
</gene>
<keyword evidence="3" id="KW-1185">Reference proteome</keyword>
<evidence type="ECO:0000259" key="1">
    <source>
        <dbReference type="Pfam" id="PF13569"/>
    </source>
</evidence>
<dbReference type="Proteomes" id="UP001597083">
    <property type="component" value="Unassembled WGS sequence"/>
</dbReference>
<name>A0ABW3CRC1_9ACTN</name>
<reference evidence="3" key="1">
    <citation type="journal article" date="2019" name="Int. J. Syst. Evol. Microbiol.">
        <title>The Global Catalogue of Microorganisms (GCM) 10K type strain sequencing project: providing services to taxonomists for standard genome sequencing and annotation.</title>
        <authorList>
            <consortium name="The Broad Institute Genomics Platform"/>
            <consortium name="The Broad Institute Genome Sequencing Center for Infectious Disease"/>
            <person name="Wu L."/>
            <person name="Ma J."/>
        </authorList>
    </citation>
    <scope>NUCLEOTIDE SEQUENCE [LARGE SCALE GENOMIC DNA]</scope>
    <source>
        <strain evidence="3">JCM 31696</strain>
    </source>
</reference>
<dbReference type="EMBL" id="JBHTIR010004358">
    <property type="protein sequence ID" value="MFD0857105.1"/>
    <property type="molecule type" value="Genomic_DNA"/>
</dbReference>
<proteinExistence type="predicted"/>
<protein>
    <submittedName>
        <fullName evidence="2">DUF4132 domain-containing protein</fullName>
    </submittedName>
</protein>
<sequence>MLLWSLGSARHLEILGSDARISQLGRETHALSAEQKASGRLARFEGVTVPFGNVLRLERRGWYRGPVDSDGGISCLVRPARDGRYVVVT</sequence>
<organism evidence="2 3">
    <name type="scientific">Actinomadura adrarensis</name>
    <dbReference type="NCBI Taxonomy" id="1819600"/>
    <lineage>
        <taxon>Bacteria</taxon>
        <taxon>Bacillati</taxon>
        <taxon>Actinomycetota</taxon>
        <taxon>Actinomycetes</taxon>
        <taxon>Streptosporangiales</taxon>
        <taxon>Thermomonosporaceae</taxon>
        <taxon>Actinomadura</taxon>
    </lineage>
</organism>
<dbReference type="Pfam" id="PF13569">
    <property type="entry name" value="DUF4132"/>
    <property type="match status" value="1"/>
</dbReference>
<feature type="domain" description="DUF4132" evidence="1">
    <location>
        <begin position="20"/>
        <end position="62"/>
    </location>
</feature>
<comment type="caution">
    <text evidence="2">The sequence shown here is derived from an EMBL/GenBank/DDBJ whole genome shotgun (WGS) entry which is preliminary data.</text>
</comment>
<evidence type="ECO:0000313" key="3">
    <source>
        <dbReference type="Proteomes" id="UP001597083"/>
    </source>
</evidence>
<accession>A0ABW3CRC1</accession>
<evidence type="ECO:0000313" key="2">
    <source>
        <dbReference type="EMBL" id="MFD0857105.1"/>
    </source>
</evidence>
<feature type="non-terminal residue" evidence="2">
    <location>
        <position position="89"/>
    </location>
</feature>